<comment type="caution">
    <text evidence="2">The sequence shown here is derived from an EMBL/GenBank/DDBJ whole genome shotgun (WGS) entry which is preliminary data.</text>
</comment>
<dbReference type="PANTHER" id="PTHR43845">
    <property type="entry name" value="BLR5969 PROTEIN"/>
    <property type="match status" value="1"/>
</dbReference>
<reference evidence="2" key="1">
    <citation type="submission" date="2022-06" db="EMBL/GenBank/DDBJ databases">
        <title>Vallitalea longa sp. nov., an anaerobic bacterium isolated from marine sediment.</title>
        <authorList>
            <person name="Hirano S."/>
            <person name="Terahara T."/>
            <person name="Mori K."/>
            <person name="Hamada M."/>
            <person name="Matsumoto R."/>
            <person name="Kobayashi T."/>
        </authorList>
    </citation>
    <scope>NUCLEOTIDE SEQUENCE</scope>
    <source>
        <strain evidence="2">SH18-1</strain>
    </source>
</reference>
<name>A0A9W5YE83_9FIRM</name>
<dbReference type="RefSeq" id="WP_281818499.1">
    <property type="nucleotide sequence ID" value="NZ_BRLB01000017.1"/>
</dbReference>
<keyword evidence="3" id="KW-1185">Reference proteome</keyword>
<evidence type="ECO:0000259" key="1">
    <source>
        <dbReference type="Pfam" id="PF14535"/>
    </source>
</evidence>
<dbReference type="InterPro" id="IPR045851">
    <property type="entry name" value="AMP-bd_C_sf"/>
</dbReference>
<dbReference type="SUPFAM" id="SSF56801">
    <property type="entry name" value="Acetyl-CoA synthetase-like"/>
    <property type="match status" value="1"/>
</dbReference>
<dbReference type="Gene3D" id="3.30.300.30">
    <property type="match status" value="1"/>
</dbReference>
<keyword evidence="2" id="KW-0436">Ligase</keyword>
<dbReference type="EMBL" id="BRLB01000017">
    <property type="protein sequence ID" value="GKX31439.1"/>
    <property type="molecule type" value="Genomic_DNA"/>
</dbReference>
<organism evidence="2 3">
    <name type="scientific">Vallitalea longa</name>
    <dbReference type="NCBI Taxonomy" id="2936439"/>
    <lineage>
        <taxon>Bacteria</taxon>
        <taxon>Bacillati</taxon>
        <taxon>Bacillota</taxon>
        <taxon>Clostridia</taxon>
        <taxon>Lachnospirales</taxon>
        <taxon>Vallitaleaceae</taxon>
        <taxon>Vallitalea</taxon>
    </lineage>
</organism>
<accession>A0A9W5YE83</accession>
<evidence type="ECO:0000313" key="3">
    <source>
        <dbReference type="Proteomes" id="UP001144256"/>
    </source>
</evidence>
<evidence type="ECO:0000313" key="2">
    <source>
        <dbReference type="EMBL" id="GKX31439.1"/>
    </source>
</evidence>
<dbReference type="AlphaFoldDB" id="A0A9W5YE83"/>
<dbReference type="Pfam" id="PF14535">
    <property type="entry name" value="AMP-binding_C_2"/>
    <property type="match status" value="1"/>
</dbReference>
<feature type="domain" description="AMP-dependent ligase C-terminal" evidence="1">
    <location>
        <begin position="320"/>
        <end position="412"/>
    </location>
</feature>
<dbReference type="GO" id="GO:0016874">
    <property type="term" value="F:ligase activity"/>
    <property type="evidence" value="ECO:0007669"/>
    <property type="project" value="UniProtKB-KW"/>
</dbReference>
<proteinExistence type="predicted"/>
<sequence>MRVYPLDYIVDYAKTNSPYYKKLYRDLPGNMDFTDLPIVDQSTFWKAMEDDKQNILTGKQIEGRVFKSGGTTGHPKYSPYTTSEWETMCEGSAFYLADSSIRHGDIIANTFYAGNLYASYDYVTMMQYFCPQEFLLLNIGGHNPVNDIVDSIISAKANALAGLPSVILKIIDYVYDNKIDGFNIDTICFAGESLQKEQRSLICNKLNRDIEFRSFGLAGNDYGIVGYFSDDCGINEHRISDKFCIFELIDPDTNEVITEENRPGKICITSLYRLLMPLIRYPIGDMGMYSEPAGKPNRKFKLVGRNEEVARISFVSIHIEEIKQILKKLNLGDSNFQVLLTKENGLDRLTIKIASSADITEQVVKELQCQCPFLTDTLNKKMIQPVKIIWCTNSDLDYNRRTGKLRKLIDLRFN</sequence>
<dbReference type="Proteomes" id="UP001144256">
    <property type="component" value="Unassembled WGS sequence"/>
</dbReference>
<dbReference type="InterPro" id="IPR042099">
    <property type="entry name" value="ANL_N_sf"/>
</dbReference>
<protein>
    <submittedName>
        <fullName evidence="2">Phenylacetate-coenzyme A ligase</fullName>
    </submittedName>
</protein>
<gene>
    <name evidence="2" type="ORF">SH1V18_39190</name>
</gene>
<dbReference type="Gene3D" id="3.40.50.12780">
    <property type="entry name" value="N-terminal domain of ligase-like"/>
    <property type="match status" value="1"/>
</dbReference>
<dbReference type="PANTHER" id="PTHR43845:SF1">
    <property type="entry name" value="BLR5969 PROTEIN"/>
    <property type="match status" value="1"/>
</dbReference>
<dbReference type="InterPro" id="IPR028154">
    <property type="entry name" value="AMP-dep_Lig_C"/>
</dbReference>